<accession>A0ABV0FVI1</accession>
<name>A0ABV0FVI1_9BURK</name>
<evidence type="ECO:0000313" key="1">
    <source>
        <dbReference type="EMBL" id="MEO3689924.1"/>
    </source>
</evidence>
<gene>
    <name evidence="1" type="ORF">ABDJ85_00485</name>
</gene>
<sequence>MSLPTPEDVLAMLRELDAGEGVALTRLAKRLDTRVSVLLRQCADLGPERVRVAADERGHWRAWLSPESHRPR</sequence>
<organism evidence="1 2">
    <name type="scientific">Roseateles paludis</name>
    <dbReference type="NCBI Taxonomy" id="3145238"/>
    <lineage>
        <taxon>Bacteria</taxon>
        <taxon>Pseudomonadati</taxon>
        <taxon>Pseudomonadota</taxon>
        <taxon>Betaproteobacteria</taxon>
        <taxon>Burkholderiales</taxon>
        <taxon>Sphaerotilaceae</taxon>
        <taxon>Roseateles</taxon>
    </lineage>
</organism>
<dbReference type="InterPro" id="IPR036388">
    <property type="entry name" value="WH-like_DNA-bd_sf"/>
</dbReference>
<dbReference type="EMBL" id="JBDPZD010000001">
    <property type="protein sequence ID" value="MEO3689924.1"/>
    <property type="molecule type" value="Genomic_DNA"/>
</dbReference>
<proteinExistence type="predicted"/>
<dbReference type="Proteomes" id="UP001495147">
    <property type="component" value="Unassembled WGS sequence"/>
</dbReference>
<evidence type="ECO:0000313" key="2">
    <source>
        <dbReference type="Proteomes" id="UP001495147"/>
    </source>
</evidence>
<keyword evidence="2" id="KW-1185">Reference proteome</keyword>
<dbReference type="Gene3D" id="1.10.10.10">
    <property type="entry name" value="Winged helix-like DNA-binding domain superfamily/Winged helix DNA-binding domain"/>
    <property type="match status" value="1"/>
</dbReference>
<protein>
    <submittedName>
        <fullName evidence="1">Uncharacterized protein</fullName>
    </submittedName>
</protein>
<reference evidence="1 2" key="1">
    <citation type="submission" date="2024-05" db="EMBL/GenBank/DDBJ databases">
        <title>Roseateles sp. DJS-2-20 16S ribosomal RNA gene Genome sequencing and assembly.</title>
        <authorList>
            <person name="Woo H."/>
        </authorList>
    </citation>
    <scope>NUCLEOTIDE SEQUENCE [LARGE SCALE GENOMIC DNA]</scope>
    <source>
        <strain evidence="1 2">DJS-2-20</strain>
    </source>
</reference>
<comment type="caution">
    <text evidence="1">The sequence shown here is derived from an EMBL/GenBank/DDBJ whole genome shotgun (WGS) entry which is preliminary data.</text>
</comment>
<dbReference type="RefSeq" id="WP_347702763.1">
    <property type="nucleotide sequence ID" value="NZ_JBDPZD010000001.1"/>
</dbReference>